<evidence type="ECO:0000313" key="3">
    <source>
        <dbReference type="Proteomes" id="UP000006868"/>
    </source>
</evidence>
<dbReference type="Proteomes" id="UP000006868">
    <property type="component" value="Chromosome"/>
</dbReference>
<proteinExistence type="predicted"/>
<accession>E3EJ18</accession>
<evidence type="ECO:0000313" key="2">
    <source>
        <dbReference type="EMBL" id="ADO56199.1"/>
    </source>
</evidence>
<name>E3EJ18_PAEPS</name>
<dbReference type="HOGENOM" id="CLU_2466083_0_0_9"/>
<dbReference type="eggNOG" id="ENOG50307GP">
    <property type="taxonomic scope" value="Bacteria"/>
</dbReference>
<reference evidence="2 3" key="1">
    <citation type="journal article" date="2011" name="J. Bacteriol.">
        <title>Complete genome sequence of Paenibacillus polymyxa SC2, a strain of plant growth-promoting Rhizobacterium with broad-spectrum antimicrobial activity.</title>
        <authorList>
            <person name="Ma M."/>
            <person name="Wang C."/>
            <person name="Ding Y."/>
            <person name="Li L."/>
            <person name="Shen D."/>
            <person name="Jiang X."/>
            <person name="Guan D."/>
            <person name="Cao F."/>
            <person name="Chen H."/>
            <person name="Feng R."/>
            <person name="Wang X."/>
            <person name="Ge Y."/>
            <person name="Yao L."/>
            <person name="Bing X."/>
            <person name="Yang X."/>
            <person name="Li J."/>
            <person name="Du B."/>
        </authorList>
    </citation>
    <scope>NUCLEOTIDE SEQUENCE [LARGE SCALE GENOMIC DNA]</scope>
    <source>
        <strain evidence="2 3">SC2</strain>
    </source>
</reference>
<keyword evidence="1" id="KW-1133">Transmembrane helix</keyword>
<dbReference type="EMBL" id="CP002213">
    <property type="protein sequence ID" value="ADO56199.1"/>
    <property type="molecule type" value="Genomic_DNA"/>
</dbReference>
<organism evidence="2 3">
    <name type="scientific">Paenibacillus polymyxa (strain SC2)</name>
    <name type="common">Bacillus polymyxa</name>
    <dbReference type="NCBI Taxonomy" id="886882"/>
    <lineage>
        <taxon>Bacteria</taxon>
        <taxon>Bacillati</taxon>
        <taxon>Bacillota</taxon>
        <taxon>Bacilli</taxon>
        <taxon>Bacillales</taxon>
        <taxon>Paenibacillaceae</taxon>
        <taxon>Paenibacillus</taxon>
    </lineage>
</organism>
<sequence>MAFLEDSSKKEEIRERYEQLWSELLVRDEEEAEKVLEKLEYRFLPTSQKIIRPFKTHLTWIIPLGVIIFFVLAYVIFIYIALWVED</sequence>
<dbReference type="OrthoDB" id="2625922at2"/>
<feature type="transmembrane region" description="Helical" evidence="1">
    <location>
        <begin position="58"/>
        <end position="84"/>
    </location>
</feature>
<dbReference type="AlphaFoldDB" id="E3EJ18"/>
<keyword evidence="1" id="KW-0472">Membrane</keyword>
<gene>
    <name evidence="2" type="ORF">PPSC2_10490</name>
</gene>
<protein>
    <submittedName>
        <fullName evidence="2">Uncharacterized protein</fullName>
    </submittedName>
</protein>
<evidence type="ECO:0000256" key="1">
    <source>
        <dbReference type="SAM" id="Phobius"/>
    </source>
</evidence>
<dbReference type="KEGG" id="ppm:PPSC2_10490"/>
<keyword evidence="1" id="KW-0812">Transmembrane</keyword>
<dbReference type="PATRIC" id="fig|886882.15.peg.2216"/>